<dbReference type="InterPro" id="IPR001680">
    <property type="entry name" value="WD40_rpt"/>
</dbReference>
<evidence type="ECO:0008006" key="6">
    <source>
        <dbReference type="Google" id="ProtNLM"/>
    </source>
</evidence>
<comment type="caution">
    <text evidence="4">The sequence shown here is derived from an EMBL/GenBank/DDBJ whole genome shotgun (WGS) entry which is preliminary data.</text>
</comment>
<dbReference type="Proteomes" id="UP000614601">
    <property type="component" value="Unassembled WGS sequence"/>
</dbReference>
<dbReference type="PROSITE" id="PS50294">
    <property type="entry name" value="WD_REPEATS_REGION"/>
    <property type="match status" value="1"/>
</dbReference>
<dbReference type="PROSITE" id="PS50082">
    <property type="entry name" value="WD_REPEATS_2"/>
    <property type="match status" value="2"/>
</dbReference>
<name>A0A811L114_9BILA</name>
<dbReference type="Pfam" id="PF00400">
    <property type="entry name" value="WD40"/>
    <property type="match status" value="3"/>
</dbReference>
<dbReference type="OrthoDB" id="586585at2759"/>
<dbReference type="AlphaFoldDB" id="A0A811L114"/>
<organism evidence="4 5">
    <name type="scientific">Bursaphelenchus okinawaensis</name>
    <dbReference type="NCBI Taxonomy" id="465554"/>
    <lineage>
        <taxon>Eukaryota</taxon>
        <taxon>Metazoa</taxon>
        <taxon>Ecdysozoa</taxon>
        <taxon>Nematoda</taxon>
        <taxon>Chromadorea</taxon>
        <taxon>Rhabditida</taxon>
        <taxon>Tylenchina</taxon>
        <taxon>Tylenchomorpha</taxon>
        <taxon>Aphelenchoidea</taxon>
        <taxon>Aphelenchoididae</taxon>
        <taxon>Bursaphelenchus</taxon>
    </lineage>
</organism>
<dbReference type="EMBL" id="CAJFDH010000004">
    <property type="protein sequence ID" value="CAD5221976.1"/>
    <property type="molecule type" value="Genomic_DNA"/>
</dbReference>
<gene>
    <name evidence="4" type="ORF">BOKJ2_LOCUS9714</name>
</gene>
<accession>A0A811L114</accession>
<protein>
    <recommendedName>
        <fullName evidence="6">WD_REPEATS_REGION domain-containing protein</fullName>
    </recommendedName>
</protein>
<dbReference type="PANTHER" id="PTHR19857:SF8">
    <property type="entry name" value="ANGIO-ASSOCIATED MIGRATORY CELL PROTEIN"/>
    <property type="match status" value="1"/>
</dbReference>
<evidence type="ECO:0000313" key="4">
    <source>
        <dbReference type="EMBL" id="CAD5221976.1"/>
    </source>
</evidence>
<dbReference type="InterPro" id="IPR015943">
    <property type="entry name" value="WD40/YVTN_repeat-like_dom_sf"/>
</dbReference>
<evidence type="ECO:0000256" key="3">
    <source>
        <dbReference type="PROSITE-ProRule" id="PRU00221"/>
    </source>
</evidence>
<reference evidence="4" key="1">
    <citation type="submission" date="2020-09" db="EMBL/GenBank/DDBJ databases">
        <authorList>
            <person name="Kikuchi T."/>
        </authorList>
    </citation>
    <scope>NUCLEOTIDE SEQUENCE</scope>
    <source>
        <strain evidence="4">SH1</strain>
    </source>
</reference>
<dbReference type="Gene3D" id="2.130.10.10">
    <property type="entry name" value="YVTN repeat-like/Quinoprotein amine dehydrogenase"/>
    <property type="match status" value="1"/>
</dbReference>
<feature type="repeat" description="WD" evidence="3">
    <location>
        <begin position="34"/>
        <end position="75"/>
    </location>
</feature>
<dbReference type="Proteomes" id="UP000783686">
    <property type="component" value="Unassembled WGS sequence"/>
</dbReference>
<dbReference type="PROSITE" id="PS00678">
    <property type="entry name" value="WD_REPEATS_1"/>
    <property type="match status" value="1"/>
</dbReference>
<dbReference type="InterPro" id="IPR051179">
    <property type="entry name" value="WD_repeat_multifunction"/>
</dbReference>
<dbReference type="PANTHER" id="PTHR19857">
    <property type="entry name" value="MITOCHONDRIAL DIVISION PROTEIN 1-RELATED"/>
    <property type="match status" value="1"/>
</dbReference>
<evidence type="ECO:0000256" key="2">
    <source>
        <dbReference type="ARBA" id="ARBA00022737"/>
    </source>
</evidence>
<dbReference type="InterPro" id="IPR019775">
    <property type="entry name" value="WD40_repeat_CS"/>
</dbReference>
<dbReference type="SUPFAM" id="SSF50998">
    <property type="entry name" value="Quinoprotein alcohol dehydrogenase-like"/>
    <property type="match status" value="1"/>
</dbReference>
<dbReference type="SMART" id="SM00320">
    <property type="entry name" value="WD40"/>
    <property type="match status" value="6"/>
</dbReference>
<evidence type="ECO:0000313" key="5">
    <source>
        <dbReference type="Proteomes" id="UP000614601"/>
    </source>
</evidence>
<dbReference type="InterPro" id="IPR011047">
    <property type="entry name" value="Quinoprotein_ADH-like_sf"/>
</dbReference>
<feature type="repeat" description="WD" evidence="3">
    <location>
        <begin position="80"/>
        <end position="121"/>
    </location>
</feature>
<keyword evidence="5" id="KW-1185">Reference proteome</keyword>
<proteinExistence type="predicted"/>
<dbReference type="EMBL" id="CAJFCW020000004">
    <property type="protein sequence ID" value="CAG9115749.1"/>
    <property type="molecule type" value="Genomic_DNA"/>
</dbReference>
<keyword evidence="1 3" id="KW-0853">WD repeat</keyword>
<keyword evidence="2" id="KW-0677">Repeat</keyword>
<sequence>MSVDDVEMLEDEQIEEEAIPENMEEVPDESLVALKVHDKDIFTISLSQDGKRLLTGGEDDKAVFWNLENVNQGMTLNRLLEGHTDSVVSVAFNGTNTLFCTADMAGKIQIFDSKTGEKLYDVDYCDDLEWTIWHSQADILLAGTSSGQIYMFLLSRKQIEKVKTYTSETNAPCVDGRLLPGSQNLLAVYGDGRVISWTLKDSSYMTLKLHTAATALDAHFEHPLVAVGTGNGVTHIVNTTNMKSVLKLGVVDKTESEEQVEDSVETVKFAQGYPWIAVGSSNGMLVVYDYETGQARHECAHDTMAVVKCMWWKPDANSIRILSACIDGAVRCWDAKSGDPLLFKCGAGQEIFDFTMGLVNNEPLVFCACAGGYVRVYRYEEKQLELENDVLQEGDVEKVEE</sequence>
<evidence type="ECO:0000256" key="1">
    <source>
        <dbReference type="ARBA" id="ARBA00022574"/>
    </source>
</evidence>